<comment type="caution">
    <text evidence="1">The sequence shown here is derived from an EMBL/GenBank/DDBJ whole genome shotgun (WGS) entry which is preliminary data.</text>
</comment>
<dbReference type="Proteomes" id="UP000580839">
    <property type="component" value="Unassembled WGS sequence"/>
</dbReference>
<dbReference type="EMBL" id="JABFRW010000020">
    <property type="protein sequence ID" value="NOT32895.1"/>
    <property type="molecule type" value="Genomic_DNA"/>
</dbReference>
<evidence type="ECO:0000313" key="1">
    <source>
        <dbReference type="EMBL" id="NOT32895.1"/>
    </source>
</evidence>
<evidence type="ECO:0000313" key="2">
    <source>
        <dbReference type="Proteomes" id="UP000580839"/>
    </source>
</evidence>
<dbReference type="AlphaFoldDB" id="A0A849SLX7"/>
<proteinExistence type="predicted"/>
<sequence length="73" mass="7471">MATPAQCVRCHGHEIAAATLEGAALGIVTEAGARSAVDARVCLACGAVMLTAREPGKLRSAKSAGEPIQEYDF</sequence>
<accession>A0A849SLX7</accession>
<name>A0A849SLX7_UNCEI</name>
<protein>
    <submittedName>
        <fullName evidence="1">Uncharacterized protein</fullName>
    </submittedName>
</protein>
<organism evidence="1 2">
    <name type="scientific">Eiseniibacteriota bacterium</name>
    <dbReference type="NCBI Taxonomy" id="2212470"/>
    <lineage>
        <taxon>Bacteria</taxon>
        <taxon>Candidatus Eiseniibacteriota</taxon>
    </lineage>
</organism>
<reference evidence="1 2" key="1">
    <citation type="submission" date="2020-04" db="EMBL/GenBank/DDBJ databases">
        <title>Metagenomic profiling of ammonia- and methane-oxidizing microorganisms in a Dutch drinking water treatment plant.</title>
        <authorList>
            <person name="Poghosyan L."/>
            <person name="Leucker S."/>
        </authorList>
    </citation>
    <scope>NUCLEOTIDE SEQUENCE [LARGE SCALE GENOMIC DNA]</scope>
    <source>
        <strain evidence="1">S-RSF-IL-03</strain>
    </source>
</reference>
<gene>
    <name evidence="1" type="ORF">HOP12_01860</name>
</gene>